<gene>
    <name evidence="1" type="ORF">Cgig2_017892</name>
</gene>
<evidence type="ECO:0000313" key="1">
    <source>
        <dbReference type="EMBL" id="KAJ8427844.1"/>
    </source>
</evidence>
<protein>
    <submittedName>
        <fullName evidence="1">Uncharacterized protein</fullName>
    </submittedName>
</protein>
<dbReference type="OrthoDB" id="1742302at2759"/>
<organism evidence="1 2">
    <name type="scientific">Carnegiea gigantea</name>
    <dbReference type="NCBI Taxonomy" id="171969"/>
    <lineage>
        <taxon>Eukaryota</taxon>
        <taxon>Viridiplantae</taxon>
        <taxon>Streptophyta</taxon>
        <taxon>Embryophyta</taxon>
        <taxon>Tracheophyta</taxon>
        <taxon>Spermatophyta</taxon>
        <taxon>Magnoliopsida</taxon>
        <taxon>eudicotyledons</taxon>
        <taxon>Gunneridae</taxon>
        <taxon>Pentapetalae</taxon>
        <taxon>Caryophyllales</taxon>
        <taxon>Cactineae</taxon>
        <taxon>Cactaceae</taxon>
        <taxon>Cactoideae</taxon>
        <taxon>Echinocereeae</taxon>
        <taxon>Carnegiea</taxon>
    </lineage>
</organism>
<name>A0A9Q1GYI4_9CARY</name>
<proteinExistence type="predicted"/>
<comment type="caution">
    <text evidence="1">The sequence shown here is derived from an EMBL/GenBank/DDBJ whole genome shotgun (WGS) entry which is preliminary data.</text>
</comment>
<dbReference type="Gene3D" id="3.60.10.10">
    <property type="entry name" value="Endonuclease/exonuclease/phosphatase"/>
    <property type="match status" value="1"/>
</dbReference>
<dbReference type="SUPFAM" id="SSF56219">
    <property type="entry name" value="DNase I-like"/>
    <property type="match status" value="1"/>
</dbReference>
<dbReference type="PANTHER" id="PTHR33710:SF64">
    <property type="entry name" value="ENDONUCLEASE_EXONUCLEASE_PHOSPHATASE DOMAIN-CONTAINING PROTEIN"/>
    <property type="match status" value="1"/>
</dbReference>
<sequence>MSSGIQITAQEVAIDQELNSIIEPNNETVPDANVVSEIEQIRATSPPLNNEVLQISNIISSYAAMADPDGGKSLNFVHSQIVNGVKCAKIEPQDVQSEIEYWNSAVLCSVLGANPPLEVIEGDRMEGTEVQLHEIKSFSDCITTCELQKLRNNGPYYTWTNKTIWTRIDTVFVNIYWYNAFDICQLTYMANSLSDHTAMVLNFPWCPKPKPSFQFYDMWIRDPSFLPLMTLLKAQLVSTDPITKLKRFLKTAKIALQKLNKNKYVVIDIIKQQSKAEWIGYGDDSTRYFFAKIKKRKTDTYILSIQDDQGHTRQGFTEVKEVMQAYYQSLLGK</sequence>
<accession>A0A9Q1GYI4</accession>
<reference evidence="1" key="1">
    <citation type="submission" date="2022-04" db="EMBL/GenBank/DDBJ databases">
        <title>Carnegiea gigantea Genome sequencing and assembly v2.</title>
        <authorList>
            <person name="Copetti D."/>
            <person name="Sanderson M.J."/>
            <person name="Burquez A."/>
            <person name="Wojciechowski M.F."/>
        </authorList>
    </citation>
    <scope>NUCLEOTIDE SEQUENCE</scope>
    <source>
        <strain evidence="1">SGP5-SGP5p</strain>
        <tissue evidence="1">Aerial part</tissue>
    </source>
</reference>
<evidence type="ECO:0000313" key="2">
    <source>
        <dbReference type="Proteomes" id="UP001153076"/>
    </source>
</evidence>
<dbReference type="EMBL" id="JAKOGI010001085">
    <property type="protein sequence ID" value="KAJ8427844.1"/>
    <property type="molecule type" value="Genomic_DNA"/>
</dbReference>
<keyword evidence="2" id="KW-1185">Reference proteome</keyword>
<dbReference type="PANTHER" id="PTHR33710">
    <property type="entry name" value="BNAC02G09200D PROTEIN"/>
    <property type="match status" value="1"/>
</dbReference>
<dbReference type="InterPro" id="IPR036691">
    <property type="entry name" value="Endo/exonu/phosph_ase_sf"/>
</dbReference>
<dbReference type="Proteomes" id="UP001153076">
    <property type="component" value="Unassembled WGS sequence"/>
</dbReference>
<dbReference type="AlphaFoldDB" id="A0A9Q1GYI4"/>